<accession>A0A1Q9ENA5</accession>
<dbReference type="PANTHER" id="PTHR47463">
    <property type="entry name" value="F-BOX PROTEIN SKIP16"/>
    <property type="match status" value="1"/>
</dbReference>
<proteinExistence type="predicted"/>
<dbReference type="Proteomes" id="UP000186817">
    <property type="component" value="Unassembled WGS sequence"/>
</dbReference>
<sequence>MSLGRSQPDDTQRIFAFDGDEPTGCEAAYESWHQALTNVGAADVAAAAVRQGRPAPMARLHGWLKETPAAKEEQRSFSATDDQIGQTTCTSDADKATDGADGAAAADEAADGADDEDEGGKGARRGDGQEVLDCWRLVDGQAAPLLQQEKARRHKEEDREDPVRARYQAYHHTVSDIFLPLSAVAIKITLKLRGELSRNSGQLDNKLVFATSFNLIKFLYVDLSTGEVFVFTRKPWAPFEAAVPSDAKKGDGFARWFEEYVRRLESKWYVMDFISPQESPMSLGISLFPATPPEMTATSSLDASLLA</sequence>
<keyword evidence="3" id="KW-1185">Reference proteome</keyword>
<dbReference type="PANTHER" id="PTHR47463:SF2">
    <property type="entry name" value="F-BOX PROTEIN SKIP16"/>
    <property type="match status" value="1"/>
</dbReference>
<organism evidence="2 3">
    <name type="scientific">Symbiodinium microadriaticum</name>
    <name type="common">Dinoflagellate</name>
    <name type="synonym">Zooxanthella microadriatica</name>
    <dbReference type="NCBI Taxonomy" id="2951"/>
    <lineage>
        <taxon>Eukaryota</taxon>
        <taxon>Sar</taxon>
        <taxon>Alveolata</taxon>
        <taxon>Dinophyceae</taxon>
        <taxon>Suessiales</taxon>
        <taxon>Symbiodiniaceae</taxon>
        <taxon>Symbiodinium</taxon>
    </lineage>
</organism>
<dbReference type="EMBL" id="LSRX01000107">
    <property type="protein sequence ID" value="OLQ08919.1"/>
    <property type="molecule type" value="Genomic_DNA"/>
</dbReference>
<feature type="compositionally biased region" description="Acidic residues" evidence="1">
    <location>
        <begin position="108"/>
        <end position="118"/>
    </location>
</feature>
<dbReference type="OrthoDB" id="2305498at2759"/>
<name>A0A1Q9ENA5_SYMMI</name>
<gene>
    <name evidence="2" type="ORF">AK812_SmicGene7527</name>
</gene>
<evidence type="ECO:0000313" key="2">
    <source>
        <dbReference type="EMBL" id="OLQ08919.1"/>
    </source>
</evidence>
<evidence type="ECO:0000256" key="1">
    <source>
        <dbReference type="SAM" id="MobiDB-lite"/>
    </source>
</evidence>
<comment type="caution">
    <text evidence="2">The sequence shown here is derived from an EMBL/GenBank/DDBJ whole genome shotgun (WGS) entry which is preliminary data.</text>
</comment>
<protein>
    <submittedName>
        <fullName evidence="2">Uncharacterized protein</fullName>
    </submittedName>
</protein>
<evidence type="ECO:0000313" key="3">
    <source>
        <dbReference type="Proteomes" id="UP000186817"/>
    </source>
</evidence>
<feature type="compositionally biased region" description="Polar residues" evidence="1">
    <location>
        <begin position="76"/>
        <end position="91"/>
    </location>
</feature>
<dbReference type="AlphaFoldDB" id="A0A1Q9ENA5"/>
<feature type="region of interest" description="Disordered" evidence="1">
    <location>
        <begin position="69"/>
        <end position="126"/>
    </location>
</feature>
<reference evidence="2 3" key="1">
    <citation type="submission" date="2016-02" db="EMBL/GenBank/DDBJ databases">
        <title>Genome analysis of coral dinoflagellate symbionts highlights evolutionary adaptations to a symbiotic lifestyle.</title>
        <authorList>
            <person name="Aranda M."/>
            <person name="Li Y."/>
            <person name="Liew Y.J."/>
            <person name="Baumgarten S."/>
            <person name="Simakov O."/>
            <person name="Wilson M."/>
            <person name="Piel J."/>
            <person name="Ashoor H."/>
            <person name="Bougouffa S."/>
            <person name="Bajic V.B."/>
            <person name="Ryu T."/>
            <person name="Ravasi T."/>
            <person name="Bayer T."/>
            <person name="Micklem G."/>
            <person name="Kim H."/>
            <person name="Bhak J."/>
            <person name="Lajeunesse T.C."/>
            <person name="Voolstra C.R."/>
        </authorList>
    </citation>
    <scope>NUCLEOTIDE SEQUENCE [LARGE SCALE GENOMIC DNA]</scope>
    <source>
        <strain evidence="2 3">CCMP2467</strain>
    </source>
</reference>